<evidence type="ECO:0000313" key="5">
    <source>
        <dbReference type="Proteomes" id="UP001596098"/>
    </source>
</evidence>
<feature type="domain" description="Lsr2 dimerization" evidence="2">
    <location>
        <begin position="1"/>
        <end position="57"/>
    </location>
</feature>
<evidence type="ECO:0000256" key="1">
    <source>
        <dbReference type="ARBA" id="ARBA00023125"/>
    </source>
</evidence>
<dbReference type="Pfam" id="PF11774">
    <property type="entry name" value="Lsr2"/>
    <property type="match status" value="1"/>
</dbReference>
<dbReference type="InterPro" id="IPR055370">
    <property type="entry name" value="Lsr2_DNA-bd"/>
</dbReference>
<dbReference type="InterPro" id="IPR042261">
    <property type="entry name" value="Lsr2-like_dimerization"/>
</dbReference>
<dbReference type="Gene3D" id="4.10.320.10">
    <property type="entry name" value="E3-binding domain"/>
    <property type="match status" value="1"/>
</dbReference>
<comment type="caution">
    <text evidence="4">The sequence shown here is derived from an EMBL/GenBank/DDBJ whole genome shotgun (WGS) entry which is preliminary data.</text>
</comment>
<gene>
    <name evidence="4" type="ORF">ACFPWU_02230</name>
</gene>
<dbReference type="RefSeq" id="WP_128220784.1">
    <property type="nucleotide sequence ID" value="NZ_CP034929.1"/>
</dbReference>
<evidence type="ECO:0000259" key="3">
    <source>
        <dbReference type="Pfam" id="PF23359"/>
    </source>
</evidence>
<dbReference type="Proteomes" id="UP001596098">
    <property type="component" value="Unassembled WGS sequence"/>
</dbReference>
<dbReference type="EMBL" id="JBHSQI010000001">
    <property type="protein sequence ID" value="MFC6152482.1"/>
    <property type="molecule type" value="Genomic_DNA"/>
</dbReference>
<name>A0ABW1QSM6_9ACTN</name>
<proteinExistence type="predicted"/>
<feature type="domain" description="Lsr2 DNA-binding" evidence="3">
    <location>
        <begin position="73"/>
        <end position="107"/>
    </location>
</feature>
<evidence type="ECO:0000313" key="4">
    <source>
        <dbReference type="EMBL" id="MFC6152482.1"/>
    </source>
</evidence>
<sequence length="114" mass="12913">MAIRTIQVIDSDISGTSGAQTITFALGEAWYEVDLTPLEQHQLSDALQIYMQAGRRITPPHLEKQRVVPETTPAQRERIRTWARAQGLGFAERGRIPRRVILAWNEAHPNDQVV</sequence>
<dbReference type="Pfam" id="PF23359">
    <property type="entry name" value="Lsr2_DNA-bd"/>
    <property type="match status" value="1"/>
</dbReference>
<dbReference type="InterPro" id="IPR024412">
    <property type="entry name" value="Lsr2_dim_dom"/>
</dbReference>
<accession>A0ABW1QSM6</accession>
<dbReference type="Gene3D" id="3.30.60.230">
    <property type="entry name" value="Lsr2, dimerization domain"/>
    <property type="match status" value="1"/>
</dbReference>
<reference evidence="5" key="1">
    <citation type="journal article" date="2019" name="Int. J. Syst. Evol. Microbiol.">
        <title>The Global Catalogue of Microorganisms (GCM) 10K type strain sequencing project: providing services to taxonomists for standard genome sequencing and annotation.</title>
        <authorList>
            <consortium name="The Broad Institute Genomics Platform"/>
            <consortium name="The Broad Institute Genome Sequencing Center for Infectious Disease"/>
            <person name="Wu L."/>
            <person name="Ma J."/>
        </authorList>
    </citation>
    <scope>NUCLEOTIDE SEQUENCE [LARGE SCALE GENOMIC DNA]</scope>
    <source>
        <strain evidence="5">DFY28</strain>
    </source>
</reference>
<protein>
    <submittedName>
        <fullName evidence="4">Histone-like nucleoid-structuring protein Lsr2</fullName>
    </submittedName>
</protein>
<organism evidence="4 5">
    <name type="scientific">Nocardioides yefusunii</name>
    <dbReference type="NCBI Taxonomy" id="2500546"/>
    <lineage>
        <taxon>Bacteria</taxon>
        <taxon>Bacillati</taxon>
        <taxon>Actinomycetota</taxon>
        <taxon>Actinomycetes</taxon>
        <taxon>Propionibacteriales</taxon>
        <taxon>Nocardioidaceae</taxon>
        <taxon>Nocardioides</taxon>
    </lineage>
</organism>
<keyword evidence="5" id="KW-1185">Reference proteome</keyword>
<evidence type="ECO:0000259" key="2">
    <source>
        <dbReference type="Pfam" id="PF11774"/>
    </source>
</evidence>
<dbReference type="InterPro" id="IPR036625">
    <property type="entry name" value="E3-bd_dom_sf"/>
</dbReference>
<keyword evidence="1" id="KW-0238">DNA-binding</keyword>